<dbReference type="Proteomes" id="UP001321542">
    <property type="component" value="Chromosome"/>
</dbReference>
<reference evidence="2 3" key="2">
    <citation type="journal article" date="2023" name="ChemBioChem">
        <title>Acyltransferase Domain Exchange between Two Independent Type I Polyketide Synthases in the Same Producer Strain of Macrolide Antibiotics.</title>
        <authorList>
            <person name="Kudo F."/>
            <person name="Kishikawa K."/>
            <person name="Tsuboi K."/>
            <person name="Kido T."/>
            <person name="Usui T."/>
            <person name="Hashimoto J."/>
            <person name="Shin-Ya K."/>
            <person name="Miyanaga A."/>
            <person name="Eguchi T."/>
        </authorList>
    </citation>
    <scope>NUCLEOTIDE SEQUENCE [LARGE SCALE GENOMIC DNA]</scope>
    <source>
        <strain evidence="2 3">A-8890</strain>
    </source>
</reference>
<dbReference type="EMBL" id="AP018448">
    <property type="protein sequence ID" value="BBC29990.1"/>
    <property type="molecule type" value="Genomic_DNA"/>
</dbReference>
<keyword evidence="3" id="KW-1185">Reference proteome</keyword>
<sequence>MLEMSDAALAVVQRSHTVVVRAESWRAGELLADDIPVAGGGEDRDRSLTVPERVTLTVPRRDRGVDWDPISPDHALAAYGQQLRVSYGIDVGGSTEWIDRGWFLITTAETDGDTVNVQAEGLLSLIEEAKFVAPFQPSGTLASTVRSLVEPALTVEFDGALVDRSVPVGMQWDEDRMGALSEVLDAWPAVPRVTEDGFLRVEPLDDSGDPVLAITDGTGGTVVRWQSASSRDGAFTVVVARGESSTGDQVQGVAYDRSGTSPLRADGPFSPLAVPYFFSSPLLTSVTQCRAAALTTLARLRRTASRMLTVTMVPHPGLVPGDIVSVTGAGLISQPCVIEKQGLPYSPGEMTLTVRTIDA</sequence>
<gene>
    <name evidence="2" type="ORF">SGFS_012840</name>
</gene>
<evidence type="ECO:0000313" key="2">
    <source>
        <dbReference type="EMBL" id="BBC29990.1"/>
    </source>
</evidence>
<organism evidence="2 3">
    <name type="scientific">Streptomyces graminofaciens</name>
    <dbReference type="NCBI Taxonomy" id="68212"/>
    <lineage>
        <taxon>Bacteria</taxon>
        <taxon>Bacillati</taxon>
        <taxon>Actinomycetota</taxon>
        <taxon>Actinomycetes</taxon>
        <taxon>Kitasatosporales</taxon>
        <taxon>Streptomycetaceae</taxon>
        <taxon>Streptomyces</taxon>
    </lineage>
</organism>
<dbReference type="RefSeq" id="WP_286248268.1">
    <property type="nucleotide sequence ID" value="NZ_AP018448.1"/>
</dbReference>
<evidence type="ECO:0000259" key="1">
    <source>
        <dbReference type="Pfam" id="PF16466"/>
    </source>
</evidence>
<feature type="domain" description="DUF5047" evidence="1">
    <location>
        <begin position="57"/>
        <end position="162"/>
    </location>
</feature>
<proteinExistence type="predicted"/>
<protein>
    <submittedName>
        <fullName evidence="2">Phage protein</fullName>
    </submittedName>
</protein>
<name>A0ABN5VBF1_9ACTN</name>
<evidence type="ECO:0000313" key="3">
    <source>
        <dbReference type="Proteomes" id="UP001321542"/>
    </source>
</evidence>
<reference evidence="2 3" key="1">
    <citation type="journal article" date="2010" name="ChemBioChem">
        <title>Cloning and characterization of the biosynthetic gene cluster of 16-membered macrolide antibiotic FD-891: involvement of a dual functional cytochrome P450 monooxygenase catalyzing epoxidation and hydroxylation.</title>
        <authorList>
            <person name="Kudo F."/>
            <person name="Motegi A."/>
            <person name="Mizoue K."/>
            <person name="Eguchi T."/>
        </authorList>
    </citation>
    <scope>NUCLEOTIDE SEQUENCE [LARGE SCALE GENOMIC DNA]</scope>
    <source>
        <strain evidence="2 3">A-8890</strain>
    </source>
</reference>
<dbReference type="Pfam" id="PF16466">
    <property type="entry name" value="DUF5047"/>
    <property type="match status" value="1"/>
</dbReference>
<accession>A0ABN5VBF1</accession>
<dbReference type="InterPro" id="IPR032490">
    <property type="entry name" value="DUF5047"/>
</dbReference>